<evidence type="ECO:0000256" key="2">
    <source>
        <dbReference type="SAM" id="Phobius"/>
    </source>
</evidence>
<feature type="transmembrane region" description="Helical" evidence="2">
    <location>
        <begin position="208"/>
        <end position="225"/>
    </location>
</feature>
<reference evidence="3 4" key="1">
    <citation type="submission" date="2018-11" db="EMBL/GenBank/DDBJ databases">
        <title>Flavobacterium sp. nov., YIM 102600 draft genome.</title>
        <authorList>
            <person name="Li G."/>
            <person name="Jiang Y."/>
        </authorList>
    </citation>
    <scope>NUCLEOTIDE SEQUENCE [LARGE SCALE GENOMIC DNA]</scope>
    <source>
        <strain evidence="3 4">YIM 102600</strain>
    </source>
</reference>
<feature type="transmembrane region" description="Helical" evidence="2">
    <location>
        <begin position="158"/>
        <end position="178"/>
    </location>
</feature>
<keyword evidence="1" id="KW-0175">Coiled coil</keyword>
<feature type="transmembrane region" description="Helical" evidence="2">
    <location>
        <begin position="533"/>
        <end position="550"/>
    </location>
</feature>
<feature type="transmembrane region" description="Helical" evidence="2">
    <location>
        <begin position="635"/>
        <end position="656"/>
    </location>
</feature>
<keyword evidence="2" id="KW-1133">Transmembrane helix</keyword>
<feature type="transmembrane region" description="Helical" evidence="2">
    <location>
        <begin position="373"/>
        <end position="391"/>
    </location>
</feature>
<feature type="transmembrane region" description="Helical" evidence="2">
    <location>
        <begin position="723"/>
        <end position="742"/>
    </location>
</feature>
<organism evidence="3 4">
    <name type="scientific">Flavobacterium macacae</name>
    <dbReference type="NCBI Taxonomy" id="2488993"/>
    <lineage>
        <taxon>Bacteria</taxon>
        <taxon>Pseudomonadati</taxon>
        <taxon>Bacteroidota</taxon>
        <taxon>Flavobacteriia</taxon>
        <taxon>Flavobacteriales</taxon>
        <taxon>Flavobacteriaceae</taxon>
        <taxon>Flavobacterium</taxon>
    </lineage>
</organism>
<keyword evidence="2" id="KW-0812">Transmembrane</keyword>
<dbReference type="PANTHER" id="PTHR38434:SF1">
    <property type="entry name" value="BLL2549 PROTEIN"/>
    <property type="match status" value="1"/>
</dbReference>
<evidence type="ECO:0000256" key="1">
    <source>
        <dbReference type="SAM" id="Coils"/>
    </source>
</evidence>
<sequence>MPDQDKINLLHQKLDFLIKRQDSFQKEIAEIRNEIRLFQNDESSISKTPETISFNPEKPAEVKPVLQRETVVFSKPISPKSEPRIQKPSNWEKFIGENLINKIGVLILIIGVGIGAKYAIDNELISPLTRIILGYFVGLGLLAFALKLKPKFESFSAVLLSGSMAIMYFITFLAYSLYGLMPQTLTFGIMVILTIFTVFASLKYNQQVISIIGLVGAYAVPFLLSDGSGKVLVLFCYMSIINIGILIIAFKKYWRLLNVISFVATWLIFCSWYFTSFVPDAHFKIALIFLFVFFTLFYTAFLAFKLIKKENYEAKDIFSVLSNSFVFYGLGIAILNEHPVASHYFGLFTLLNAIIHFIVSAIIYKKKLADKSLFYLIIGLVLTFITLAIPVQLNGKWVTLAWAFQGMLLYYLGRSKNVLLYEKLSYVVLFLALASLLEDWSHYNNETPILNAQFLNSILFLVAFGITIYFQRKLKREGIAPKNTLVNFMNHFIPAVFVLVLYNAIRMEITNYWDLKIFKHKAYFSEYYNYRDIWVLNFTLLYLSILFFSVEKKVKNKFLEISILSLSGVAILVFLTSGLYTQSDLIYSFYNLDANSIFSTGIFAVAIHYISLAFLAVLIRRIYIYFQNNLDKNRHLFEIAFAILIIWIISAEMLIWIHANNSWTNSKLGLSILWGVLSLLLISYGIWKNRKHLRLLAIILFAITLIKLFLYDIATMNTIRKTIVFVLLGILLLIISFMYNKYKHMLLDDDKK</sequence>
<name>A0A3P3WHW7_9FLAO</name>
<feature type="transmembrane region" description="Helical" evidence="2">
    <location>
        <begin position="231"/>
        <end position="249"/>
    </location>
</feature>
<feature type="transmembrane region" description="Helical" evidence="2">
    <location>
        <begin position="420"/>
        <end position="437"/>
    </location>
</feature>
<feature type="transmembrane region" description="Helical" evidence="2">
    <location>
        <begin position="341"/>
        <end position="364"/>
    </location>
</feature>
<protein>
    <submittedName>
        <fullName evidence="3">DUF2339 domain-containing protein</fullName>
    </submittedName>
</protein>
<gene>
    <name evidence="3" type="ORF">EG849_00295</name>
</gene>
<dbReference type="InterPro" id="IPR019286">
    <property type="entry name" value="DUF2339_TM"/>
</dbReference>
<dbReference type="Proteomes" id="UP000271937">
    <property type="component" value="Unassembled WGS sequence"/>
</dbReference>
<feature type="transmembrane region" description="Helical" evidence="2">
    <location>
        <begin position="491"/>
        <end position="513"/>
    </location>
</feature>
<feature type="transmembrane region" description="Helical" evidence="2">
    <location>
        <begin position="281"/>
        <end position="304"/>
    </location>
</feature>
<feature type="transmembrane region" description="Helical" evidence="2">
    <location>
        <begin position="601"/>
        <end position="623"/>
    </location>
</feature>
<dbReference type="EMBL" id="RQVR01000001">
    <property type="protein sequence ID" value="RRJ93946.1"/>
    <property type="molecule type" value="Genomic_DNA"/>
</dbReference>
<dbReference type="Pfam" id="PF10101">
    <property type="entry name" value="DUF2339"/>
    <property type="match status" value="1"/>
</dbReference>
<accession>A0A3P3WHW7</accession>
<keyword evidence="4" id="KW-1185">Reference proteome</keyword>
<feature type="transmembrane region" description="Helical" evidence="2">
    <location>
        <begin position="184"/>
        <end position="201"/>
    </location>
</feature>
<dbReference type="OrthoDB" id="666059at2"/>
<feature type="transmembrane region" description="Helical" evidence="2">
    <location>
        <begin position="449"/>
        <end position="470"/>
    </location>
</feature>
<feature type="transmembrane region" description="Helical" evidence="2">
    <location>
        <begin position="397"/>
        <end position="413"/>
    </location>
</feature>
<dbReference type="PANTHER" id="PTHR38434">
    <property type="entry name" value="BLL2549 PROTEIN"/>
    <property type="match status" value="1"/>
</dbReference>
<feature type="transmembrane region" description="Helical" evidence="2">
    <location>
        <begin position="693"/>
        <end position="711"/>
    </location>
</feature>
<feature type="transmembrane region" description="Helical" evidence="2">
    <location>
        <begin position="562"/>
        <end position="581"/>
    </location>
</feature>
<feature type="transmembrane region" description="Helical" evidence="2">
    <location>
        <begin position="124"/>
        <end position="146"/>
    </location>
</feature>
<keyword evidence="2" id="KW-0472">Membrane</keyword>
<feature type="coiled-coil region" evidence="1">
    <location>
        <begin position="14"/>
        <end position="41"/>
    </location>
</feature>
<feature type="transmembrane region" description="Helical" evidence="2">
    <location>
        <begin position="316"/>
        <end position="335"/>
    </location>
</feature>
<dbReference type="AlphaFoldDB" id="A0A3P3WHW7"/>
<dbReference type="RefSeq" id="WP_125011088.1">
    <property type="nucleotide sequence ID" value="NZ_RQVR01000001.1"/>
</dbReference>
<comment type="caution">
    <text evidence="3">The sequence shown here is derived from an EMBL/GenBank/DDBJ whole genome shotgun (WGS) entry which is preliminary data.</text>
</comment>
<feature type="transmembrane region" description="Helical" evidence="2">
    <location>
        <begin position="99"/>
        <end position="118"/>
    </location>
</feature>
<proteinExistence type="predicted"/>
<feature type="transmembrane region" description="Helical" evidence="2">
    <location>
        <begin position="256"/>
        <end position="275"/>
    </location>
</feature>
<feature type="transmembrane region" description="Helical" evidence="2">
    <location>
        <begin position="668"/>
        <end position="686"/>
    </location>
</feature>
<evidence type="ECO:0000313" key="3">
    <source>
        <dbReference type="EMBL" id="RRJ93946.1"/>
    </source>
</evidence>
<evidence type="ECO:0000313" key="4">
    <source>
        <dbReference type="Proteomes" id="UP000271937"/>
    </source>
</evidence>